<dbReference type="EMBL" id="CAJOBF010020628">
    <property type="protein sequence ID" value="CAF4382917.1"/>
    <property type="molecule type" value="Genomic_DNA"/>
</dbReference>
<feature type="non-terminal residue" evidence="1">
    <location>
        <position position="76"/>
    </location>
</feature>
<evidence type="ECO:0000313" key="1">
    <source>
        <dbReference type="EMBL" id="CAF4382917.1"/>
    </source>
</evidence>
<protein>
    <submittedName>
        <fullName evidence="1">Uncharacterized protein</fullName>
    </submittedName>
</protein>
<dbReference type="Proteomes" id="UP000663842">
    <property type="component" value="Unassembled WGS sequence"/>
</dbReference>
<reference evidence="1" key="1">
    <citation type="submission" date="2021-02" db="EMBL/GenBank/DDBJ databases">
        <authorList>
            <person name="Nowell W R."/>
        </authorList>
    </citation>
    <scope>NUCLEOTIDE SEQUENCE</scope>
</reference>
<organism evidence="1 2">
    <name type="scientific">Rotaria magnacalcarata</name>
    <dbReference type="NCBI Taxonomy" id="392030"/>
    <lineage>
        <taxon>Eukaryota</taxon>
        <taxon>Metazoa</taxon>
        <taxon>Spiralia</taxon>
        <taxon>Gnathifera</taxon>
        <taxon>Rotifera</taxon>
        <taxon>Eurotatoria</taxon>
        <taxon>Bdelloidea</taxon>
        <taxon>Philodinida</taxon>
        <taxon>Philodinidae</taxon>
        <taxon>Rotaria</taxon>
    </lineage>
</organism>
<proteinExistence type="predicted"/>
<accession>A0A820N525</accession>
<sequence length="76" mass="8636">MIVVYRCAQNESPGNRYNASNRVPIVELAVTAFIDSSWVCLSCLMRVKVPRPNKSMMTGGPKYWQMKNKQESTVPQ</sequence>
<comment type="caution">
    <text evidence="1">The sequence shown here is derived from an EMBL/GenBank/DDBJ whole genome shotgun (WGS) entry which is preliminary data.</text>
</comment>
<name>A0A820N525_9BILA</name>
<dbReference type="AlphaFoldDB" id="A0A820N525"/>
<evidence type="ECO:0000313" key="2">
    <source>
        <dbReference type="Proteomes" id="UP000663842"/>
    </source>
</evidence>
<gene>
    <name evidence="1" type="ORF">UXM345_LOCUS37505</name>
</gene>